<dbReference type="Pfam" id="PF00560">
    <property type="entry name" value="LRR_1"/>
    <property type="match status" value="1"/>
</dbReference>
<dbReference type="InterPro" id="IPR050541">
    <property type="entry name" value="LRR_TM_domain-containing"/>
</dbReference>
<evidence type="ECO:0000256" key="3">
    <source>
        <dbReference type="ARBA" id="ARBA00022737"/>
    </source>
</evidence>
<reference evidence="7 8" key="1">
    <citation type="journal article" date="2021" name="BMC Biol.">
        <title>Horizontally acquired antibacterial genes associated with adaptive radiation of ladybird beetles.</title>
        <authorList>
            <person name="Li H.S."/>
            <person name="Tang X.F."/>
            <person name="Huang Y.H."/>
            <person name="Xu Z.Y."/>
            <person name="Chen M.L."/>
            <person name="Du X.Y."/>
            <person name="Qiu B.Y."/>
            <person name="Chen P.T."/>
            <person name="Zhang W."/>
            <person name="Slipinski A."/>
            <person name="Escalona H.E."/>
            <person name="Waterhouse R.M."/>
            <person name="Zwick A."/>
            <person name="Pang H."/>
        </authorList>
    </citation>
    <scope>NUCLEOTIDE SEQUENCE [LARGE SCALE GENOMIC DNA]</scope>
    <source>
        <strain evidence="7">SYSU2018</strain>
    </source>
</reference>
<sequence>MNISHLNLHSLRSLQELNLSNNPISIISQKDFENFDGFSLRTLSIHTLSQCNKLEKDAFKSLPNLKQLDAYGYPKLGYLDINGLLQKLPSIEYINIETKDDDIGSDQLNSILHPRLKELGISGSRLKSISSGAFSSLKGDFVRINLINTSLSTLPPTLFFGVPRSSKIELDVSGNKLSTLNPQFLSFLDDRRGDLKVLGLEKNPIMCDCGARGLRRWLFINMTNVKCWGPDYLAGKYLLELGDSELTCDSPRTSSSTSKTNPSSIVTPKYQPSSLEPEIIWSIASTEKIKPKPKTKPPLMGQFALNNEDTLIISIVGGVIAFITILIIIICIIRLRMPSQQFKHGMEATPMGQIMRPTSSCACSVKGMPPLYSLPPSYATLPYKTQGVPSVASLRPSNYSTLGRIPYQTTQPYLVPTDEKMYR</sequence>
<keyword evidence="8" id="KW-1185">Reference proteome</keyword>
<feature type="transmembrane region" description="Helical" evidence="5">
    <location>
        <begin position="311"/>
        <end position="333"/>
    </location>
</feature>
<dbReference type="GO" id="GO:0071944">
    <property type="term" value="C:cell periphery"/>
    <property type="evidence" value="ECO:0007669"/>
    <property type="project" value="UniProtKB-ARBA"/>
</dbReference>
<keyword evidence="5" id="KW-0812">Transmembrane</keyword>
<evidence type="ECO:0000256" key="2">
    <source>
        <dbReference type="ARBA" id="ARBA00022729"/>
    </source>
</evidence>
<evidence type="ECO:0000259" key="6">
    <source>
        <dbReference type="SMART" id="SM00082"/>
    </source>
</evidence>
<feature type="region of interest" description="Disordered" evidence="4">
    <location>
        <begin position="249"/>
        <end position="270"/>
    </location>
</feature>
<keyword evidence="5" id="KW-0472">Membrane</keyword>
<protein>
    <recommendedName>
        <fullName evidence="6">LRRCT domain-containing protein</fullName>
    </recommendedName>
</protein>
<keyword evidence="1" id="KW-0433">Leucine-rich repeat</keyword>
<keyword evidence="3" id="KW-0677">Repeat</keyword>
<accession>A0ABD2NKE0</accession>
<dbReference type="InterPro" id="IPR000483">
    <property type="entry name" value="Cys-rich_flank_reg_C"/>
</dbReference>
<keyword evidence="5" id="KW-1133">Transmembrane helix</keyword>
<dbReference type="Proteomes" id="UP001516400">
    <property type="component" value="Unassembled WGS sequence"/>
</dbReference>
<organism evidence="7 8">
    <name type="scientific">Cryptolaemus montrouzieri</name>
    <dbReference type="NCBI Taxonomy" id="559131"/>
    <lineage>
        <taxon>Eukaryota</taxon>
        <taxon>Metazoa</taxon>
        <taxon>Ecdysozoa</taxon>
        <taxon>Arthropoda</taxon>
        <taxon>Hexapoda</taxon>
        <taxon>Insecta</taxon>
        <taxon>Pterygota</taxon>
        <taxon>Neoptera</taxon>
        <taxon>Endopterygota</taxon>
        <taxon>Coleoptera</taxon>
        <taxon>Polyphaga</taxon>
        <taxon>Cucujiformia</taxon>
        <taxon>Coccinelloidea</taxon>
        <taxon>Coccinellidae</taxon>
        <taxon>Scymninae</taxon>
        <taxon>Scymnini</taxon>
        <taxon>Cryptolaemus</taxon>
    </lineage>
</organism>
<dbReference type="PROSITE" id="PS51450">
    <property type="entry name" value="LRR"/>
    <property type="match status" value="1"/>
</dbReference>
<dbReference type="PANTHER" id="PTHR24369">
    <property type="entry name" value="ANTIGEN BSP, PUTATIVE-RELATED"/>
    <property type="match status" value="1"/>
</dbReference>
<evidence type="ECO:0000256" key="1">
    <source>
        <dbReference type="ARBA" id="ARBA00022614"/>
    </source>
</evidence>
<evidence type="ECO:0000256" key="5">
    <source>
        <dbReference type="SAM" id="Phobius"/>
    </source>
</evidence>
<dbReference type="AlphaFoldDB" id="A0ABD2NKE0"/>
<dbReference type="InterPro" id="IPR003591">
    <property type="entry name" value="Leu-rich_rpt_typical-subtyp"/>
</dbReference>
<dbReference type="Gene3D" id="3.80.10.10">
    <property type="entry name" value="Ribonuclease Inhibitor"/>
    <property type="match status" value="1"/>
</dbReference>
<feature type="compositionally biased region" description="Low complexity" evidence="4">
    <location>
        <begin position="250"/>
        <end position="264"/>
    </location>
</feature>
<evidence type="ECO:0000313" key="8">
    <source>
        <dbReference type="Proteomes" id="UP001516400"/>
    </source>
</evidence>
<name>A0ABD2NKE0_9CUCU</name>
<evidence type="ECO:0000256" key="4">
    <source>
        <dbReference type="SAM" id="MobiDB-lite"/>
    </source>
</evidence>
<feature type="domain" description="LRRCT" evidence="6">
    <location>
        <begin position="203"/>
        <end position="249"/>
    </location>
</feature>
<proteinExistence type="predicted"/>
<gene>
    <name evidence="7" type="ORF">HHI36_016397</name>
</gene>
<dbReference type="SMART" id="SM00369">
    <property type="entry name" value="LRR_TYP"/>
    <property type="match status" value="2"/>
</dbReference>
<dbReference type="EMBL" id="JABFTP020000124">
    <property type="protein sequence ID" value="KAL3278877.1"/>
    <property type="molecule type" value="Genomic_DNA"/>
</dbReference>
<evidence type="ECO:0000313" key="7">
    <source>
        <dbReference type="EMBL" id="KAL3278877.1"/>
    </source>
</evidence>
<dbReference type="PANTHER" id="PTHR24369:SF210">
    <property type="entry name" value="CHAOPTIN-RELATED"/>
    <property type="match status" value="1"/>
</dbReference>
<keyword evidence="2" id="KW-0732">Signal</keyword>
<dbReference type="SMART" id="SM00082">
    <property type="entry name" value="LRRCT"/>
    <property type="match status" value="1"/>
</dbReference>
<dbReference type="InterPro" id="IPR032675">
    <property type="entry name" value="LRR_dom_sf"/>
</dbReference>
<dbReference type="SUPFAM" id="SSF52058">
    <property type="entry name" value="L domain-like"/>
    <property type="match status" value="1"/>
</dbReference>
<dbReference type="InterPro" id="IPR001611">
    <property type="entry name" value="Leu-rich_rpt"/>
</dbReference>
<comment type="caution">
    <text evidence="7">The sequence shown here is derived from an EMBL/GenBank/DDBJ whole genome shotgun (WGS) entry which is preliminary data.</text>
</comment>